<evidence type="ECO:0000313" key="1">
    <source>
        <dbReference type="EMBL" id="KAA8574178.1"/>
    </source>
</evidence>
<dbReference type="EMBL" id="VICG01000003">
    <property type="protein sequence ID" value="KAA8574178.1"/>
    <property type="molecule type" value="Genomic_DNA"/>
</dbReference>
<evidence type="ECO:0000313" key="2">
    <source>
        <dbReference type="Proteomes" id="UP000322873"/>
    </source>
</evidence>
<dbReference type="AlphaFoldDB" id="A0A5M9JXB6"/>
<comment type="caution">
    <text evidence="1">The sequence shown here is derived from an EMBL/GenBank/DDBJ whole genome shotgun (WGS) entry which is preliminary data.</text>
</comment>
<accession>A0A5M9JXB6</accession>
<dbReference type="Proteomes" id="UP000322873">
    <property type="component" value="Unassembled WGS sequence"/>
</dbReference>
<organism evidence="1 2">
    <name type="scientific">Monilinia fructicola</name>
    <name type="common">Brown rot fungus</name>
    <name type="synonym">Ciboria fructicola</name>
    <dbReference type="NCBI Taxonomy" id="38448"/>
    <lineage>
        <taxon>Eukaryota</taxon>
        <taxon>Fungi</taxon>
        <taxon>Dikarya</taxon>
        <taxon>Ascomycota</taxon>
        <taxon>Pezizomycotina</taxon>
        <taxon>Leotiomycetes</taxon>
        <taxon>Helotiales</taxon>
        <taxon>Sclerotiniaceae</taxon>
        <taxon>Monilinia</taxon>
    </lineage>
</organism>
<sequence>MLSWATVEIPADDYRAKRKLHDIGVGWRFGMILVGKGKLEECGADHTPGLIVEGRTNTRICRMTRKRQCDFWC</sequence>
<protein>
    <submittedName>
        <fullName evidence="1">Uncharacterized protein</fullName>
    </submittedName>
</protein>
<proteinExistence type="predicted"/>
<reference evidence="1 2" key="1">
    <citation type="submission" date="2019-06" db="EMBL/GenBank/DDBJ databases">
        <title>Genome Sequence of the Brown Rot Fungal Pathogen Monilinia fructicola.</title>
        <authorList>
            <person name="De Miccolis Angelini R.M."/>
            <person name="Landi L."/>
            <person name="Abate D."/>
            <person name="Pollastro S."/>
            <person name="Romanazzi G."/>
            <person name="Faretra F."/>
        </authorList>
    </citation>
    <scope>NUCLEOTIDE SEQUENCE [LARGE SCALE GENOMIC DNA]</scope>
    <source>
        <strain evidence="1 2">Mfrc123</strain>
    </source>
</reference>
<keyword evidence="2" id="KW-1185">Reference proteome</keyword>
<name>A0A5M9JXB6_MONFR</name>
<gene>
    <name evidence="1" type="ORF">EYC84_005692</name>
</gene>